<dbReference type="Proteomes" id="UP000327085">
    <property type="component" value="Chromosome 2"/>
</dbReference>
<evidence type="ECO:0000313" key="4">
    <source>
        <dbReference type="Proteomes" id="UP000327085"/>
    </source>
</evidence>
<dbReference type="EMBL" id="CABIKO010000030">
    <property type="protein sequence ID" value="VVA18415.1"/>
    <property type="molecule type" value="Genomic_DNA"/>
</dbReference>
<dbReference type="EMBL" id="AP019298">
    <property type="protein sequence ID" value="BBG98075.1"/>
    <property type="molecule type" value="Genomic_DNA"/>
</dbReference>
<dbReference type="AlphaFoldDB" id="A0A4Y1R1U6"/>
<dbReference type="NCBIfam" id="TIGR00756">
    <property type="entry name" value="PPR"/>
    <property type="match status" value="1"/>
</dbReference>
<dbReference type="InterPro" id="IPR002885">
    <property type="entry name" value="PPR_rpt"/>
</dbReference>
<evidence type="ECO:0000313" key="3">
    <source>
        <dbReference type="EMBL" id="VVA18415.1"/>
    </source>
</evidence>
<accession>A0A4Y1R1U6</accession>
<evidence type="ECO:0000256" key="1">
    <source>
        <dbReference type="PROSITE-ProRule" id="PRU00708"/>
    </source>
</evidence>
<reference evidence="4" key="3">
    <citation type="journal article" date="2020" name="Plant J.">
        <title>Transposons played a major role in the diversification between the closely related almond and peach genomes: results from the almond genome sequence.</title>
        <authorList>
            <person name="Alioto T."/>
            <person name="Alexiou K.G."/>
            <person name="Bardil A."/>
            <person name="Barteri F."/>
            <person name="Castanera R."/>
            <person name="Cruz F."/>
            <person name="Dhingra A."/>
            <person name="Duval H."/>
            <person name="Fernandez I Marti A."/>
            <person name="Frias L."/>
            <person name="Galan B."/>
            <person name="Garcia J.L."/>
            <person name="Howad W."/>
            <person name="Gomez-Garrido J."/>
            <person name="Gut M."/>
            <person name="Julca I."/>
            <person name="Morata J."/>
            <person name="Puigdomenech P."/>
            <person name="Ribeca P."/>
            <person name="Rubio Cabetas M.J."/>
            <person name="Vlasova A."/>
            <person name="Wirthensohn M."/>
            <person name="Garcia-Mas J."/>
            <person name="Gabaldon T."/>
            <person name="Casacuberta J.M."/>
            <person name="Arus P."/>
        </authorList>
    </citation>
    <scope>NUCLEOTIDE SEQUENCE [LARGE SCALE GENOMIC DNA]</scope>
    <source>
        <strain evidence="4">cv. Texas</strain>
    </source>
</reference>
<dbReference type="Gramene" id="VVA18415">
    <property type="protein sequence ID" value="VVA18415"/>
    <property type="gene ID" value="Prudul26B012382"/>
</dbReference>
<feature type="repeat" description="PPR" evidence="1">
    <location>
        <begin position="44"/>
        <end position="78"/>
    </location>
</feature>
<organism evidence="2">
    <name type="scientific">Prunus dulcis</name>
    <name type="common">Almond</name>
    <name type="synonym">Amygdalus dulcis</name>
    <dbReference type="NCBI Taxonomy" id="3755"/>
    <lineage>
        <taxon>Eukaryota</taxon>
        <taxon>Viridiplantae</taxon>
        <taxon>Streptophyta</taxon>
        <taxon>Embryophyta</taxon>
        <taxon>Tracheophyta</taxon>
        <taxon>Spermatophyta</taxon>
        <taxon>Magnoliopsida</taxon>
        <taxon>eudicotyledons</taxon>
        <taxon>Gunneridae</taxon>
        <taxon>Pentapetalae</taxon>
        <taxon>rosids</taxon>
        <taxon>fabids</taxon>
        <taxon>Rosales</taxon>
        <taxon>Rosaceae</taxon>
        <taxon>Amygdaloideae</taxon>
        <taxon>Amygdaleae</taxon>
        <taxon>Prunus</taxon>
    </lineage>
</organism>
<reference evidence="3" key="2">
    <citation type="submission" date="2019-07" db="EMBL/GenBank/DDBJ databases">
        <authorList>
            <person name="Alioto T."/>
            <person name="Alioto T."/>
            <person name="Gomez Garrido J."/>
        </authorList>
    </citation>
    <scope>NUCLEOTIDE SEQUENCE</scope>
</reference>
<evidence type="ECO:0000313" key="2">
    <source>
        <dbReference type="EMBL" id="BBG98075.1"/>
    </source>
</evidence>
<proteinExistence type="predicted"/>
<protein>
    <submittedName>
        <fullName evidence="3">PREDICTED: pentatricopeptide repeat-containing</fullName>
    </submittedName>
</protein>
<gene>
    <name evidence="3" type="ORF">ALMOND_2B012382</name>
    <name evidence="2" type="ORF">Prudu_007390</name>
</gene>
<dbReference type="PROSITE" id="PS51375">
    <property type="entry name" value="PPR"/>
    <property type="match status" value="1"/>
</dbReference>
<sequence>MVDDGVPMQLSTHVYVIDSLLNASFYYQTVKFVRSFSRRDTWLDKENFGSLAYRLIKLKRFDKAKLVLDEMKSRGLDMGEKLKEKYEII</sequence>
<dbReference type="InParanoid" id="A0A4Y1R1U6"/>
<reference evidence="2" key="1">
    <citation type="journal article" date="2019" name="Science">
        <title>Mutation of a bHLH transcription factor allowed almond domestication.</title>
        <authorList>
            <person name="Sanchez-Perez R."/>
            <person name="Pavan S."/>
            <person name="Mazzeo R."/>
            <person name="Moldovan C."/>
            <person name="Aiese Cigliano R."/>
            <person name="Del Cueto J."/>
            <person name="Ricciardi F."/>
            <person name="Lotti C."/>
            <person name="Ricciardi L."/>
            <person name="Dicenta F."/>
            <person name="Lopez-Marques R.L."/>
            <person name="Lindberg Moller B."/>
        </authorList>
    </citation>
    <scope>NUCLEOTIDE SEQUENCE</scope>
</reference>
<name>A0A4Y1R1U6_PRUDU</name>